<name>W2HKA5_PHYNI</name>
<evidence type="ECO:0000313" key="1">
    <source>
        <dbReference type="EMBL" id="ETK94995.1"/>
    </source>
</evidence>
<dbReference type="VEuPathDB" id="FungiDB:PPTG_02319"/>
<protein>
    <submittedName>
        <fullName evidence="1">Uncharacterized protein</fullName>
    </submittedName>
</protein>
<dbReference type="EMBL" id="KI684459">
    <property type="protein sequence ID" value="ETK94995.1"/>
    <property type="molecule type" value="Genomic_DNA"/>
</dbReference>
<organism evidence="1">
    <name type="scientific">Phytophthora nicotianae</name>
    <name type="common">Potato buckeye rot agent</name>
    <name type="synonym">Phytophthora parasitica</name>
    <dbReference type="NCBI Taxonomy" id="4792"/>
    <lineage>
        <taxon>Eukaryota</taxon>
        <taxon>Sar</taxon>
        <taxon>Stramenopiles</taxon>
        <taxon>Oomycota</taxon>
        <taxon>Peronosporomycetes</taxon>
        <taxon>Peronosporales</taxon>
        <taxon>Peronosporaceae</taxon>
        <taxon>Phytophthora</taxon>
    </lineage>
</organism>
<sequence>RSGLPKDYVNRRGRCRTQKSVVDVYIDNTQPYPNGVAAGALAGPLGPCFYVLKEGIPIVTDKLLINQVGSVIKEAMGEEVAKVLALPLLWEYVVPEGSFDYDLLPNVIKQEFTAAEREASKFAYSRRKIFWDVISGFVRAGLTSDIAIDKVYAAYGRQLSVPKFLIALRRDKRQGGHPSLQL</sequence>
<feature type="non-terminal residue" evidence="1">
    <location>
        <position position="1"/>
    </location>
</feature>
<accession>W2HKA5</accession>
<gene>
    <name evidence="1" type="ORF">L915_02045</name>
</gene>
<reference evidence="1" key="1">
    <citation type="submission" date="2013-11" db="EMBL/GenBank/DDBJ databases">
        <title>The Genome Sequence of Phytophthora parasitica CJ02B3.</title>
        <authorList>
            <consortium name="The Broad Institute Genomics Platform"/>
            <person name="Russ C."/>
            <person name="Tyler B."/>
            <person name="Panabieres F."/>
            <person name="Shan W."/>
            <person name="Tripathy S."/>
            <person name="Grunwald N."/>
            <person name="Machado M."/>
            <person name="Johnson C.S."/>
            <person name="Arredondo F."/>
            <person name="Hong C."/>
            <person name="Coffey M."/>
            <person name="Young S.K."/>
            <person name="Zeng Q."/>
            <person name="Gargeya S."/>
            <person name="Fitzgerald M."/>
            <person name="Abouelleil A."/>
            <person name="Alvarado L."/>
            <person name="Chapman S.B."/>
            <person name="Gainer-Dewar J."/>
            <person name="Goldberg J."/>
            <person name="Griggs A."/>
            <person name="Gujja S."/>
            <person name="Hansen M."/>
            <person name="Howarth C."/>
            <person name="Imamovic A."/>
            <person name="Ireland A."/>
            <person name="Larimer J."/>
            <person name="McCowan C."/>
            <person name="Murphy C."/>
            <person name="Pearson M."/>
            <person name="Poon T.W."/>
            <person name="Priest M."/>
            <person name="Roberts A."/>
            <person name="Saif S."/>
            <person name="Shea T."/>
            <person name="Sykes S."/>
            <person name="Wortman J."/>
            <person name="Nusbaum C."/>
            <person name="Birren B."/>
        </authorList>
    </citation>
    <scope>NUCLEOTIDE SEQUENCE [LARGE SCALE GENOMIC DNA]</scope>
    <source>
        <strain evidence="1">CJ02B3</strain>
    </source>
</reference>
<proteinExistence type="predicted"/>
<dbReference type="Proteomes" id="UP000053236">
    <property type="component" value="Unassembled WGS sequence"/>
</dbReference>
<dbReference type="AlphaFoldDB" id="W2HKA5"/>